<keyword evidence="3" id="KW-1185">Reference proteome</keyword>
<keyword evidence="1" id="KW-0472">Membrane</keyword>
<proteinExistence type="predicted"/>
<organism evidence="2 3">
    <name type="scientific">Rubinisphaera italica</name>
    <dbReference type="NCBI Taxonomy" id="2527969"/>
    <lineage>
        <taxon>Bacteria</taxon>
        <taxon>Pseudomonadati</taxon>
        <taxon>Planctomycetota</taxon>
        <taxon>Planctomycetia</taxon>
        <taxon>Planctomycetales</taxon>
        <taxon>Planctomycetaceae</taxon>
        <taxon>Rubinisphaera</taxon>
    </lineage>
</organism>
<dbReference type="EMBL" id="SJPG01000001">
    <property type="protein sequence ID" value="TWT63259.1"/>
    <property type="molecule type" value="Genomic_DNA"/>
</dbReference>
<feature type="transmembrane region" description="Helical" evidence="1">
    <location>
        <begin position="521"/>
        <end position="541"/>
    </location>
</feature>
<evidence type="ECO:0000313" key="2">
    <source>
        <dbReference type="EMBL" id="TWT63259.1"/>
    </source>
</evidence>
<evidence type="ECO:0000256" key="1">
    <source>
        <dbReference type="SAM" id="Phobius"/>
    </source>
</evidence>
<protein>
    <submittedName>
        <fullName evidence="2">Uncharacterized protein</fullName>
    </submittedName>
</protein>
<dbReference type="OrthoDB" id="9842551at2"/>
<dbReference type="AlphaFoldDB" id="A0A5C5XL38"/>
<accession>A0A5C5XL38</accession>
<dbReference type="PROSITE" id="PS51257">
    <property type="entry name" value="PROKAR_LIPOPROTEIN"/>
    <property type="match status" value="1"/>
</dbReference>
<dbReference type="Proteomes" id="UP000316095">
    <property type="component" value="Unassembled WGS sequence"/>
</dbReference>
<keyword evidence="1" id="KW-0812">Transmembrane</keyword>
<reference evidence="2 3" key="1">
    <citation type="submission" date="2019-02" db="EMBL/GenBank/DDBJ databases">
        <title>Deep-cultivation of Planctomycetes and their phenomic and genomic characterization uncovers novel biology.</title>
        <authorList>
            <person name="Wiegand S."/>
            <person name="Jogler M."/>
            <person name="Boedeker C."/>
            <person name="Pinto D."/>
            <person name="Vollmers J."/>
            <person name="Rivas-Marin E."/>
            <person name="Kohn T."/>
            <person name="Peeters S.H."/>
            <person name="Heuer A."/>
            <person name="Rast P."/>
            <person name="Oberbeckmann S."/>
            <person name="Bunk B."/>
            <person name="Jeske O."/>
            <person name="Meyerdierks A."/>
            <person name="Storesund J.E."/>
            <person name="Kallscheuer N."/>
            <person name="Luecker S."/>
            <person name="Lage O.M."/>
            <person name="Pohl T."/>
            <person name="Merkel B.J."/>
            <person name="Hornburger P."/>
            <person name="Mueller R.-W."/>
            <person name="Bruemmer F."/>
            <person name="Labrenz M."/>
            <person name="Spormann A.M."/>
            <person name="Op Den Camp H."/>
            <person name="Overmann J."/>
            <person name="Amann R."/>
            <person name="Jetten M.S.M."/>
            <person name="Mascher T."/>
            <person name="Medema M.H."/>
            <person name="Devos D.P."/>
            <person name="Kaster A.-K."/>
            <person name="Ovreas L."/>
            <person name="Rohde M."/>
            <person name="Galperin M.Y."/>
            <person name="Jogler C."/>
        </authorList>
    </citation>
    <scope>NUCLEOTIDE SEQUENCE [LARGE SCALE GENOMIC DNA]</scope>
    <source>
        <strain evidence="2 3">Pan54</strain>
    </source>
</reference>
<sequence length="545" mass="58827">MTRISKLVAKTHPVKITVALALSTSMLGCMGNGYSIPGFSSKQSTKVDAIETEAKLPLEQPALEKEELAHIASHDVNLGESSNAGLAKISFLGEEERQQELVNISNSVNEKQSGSEIDAAFLIQEKLNQKSANASTEEIRNYEGLITTVDGGASNLDALRRSLQELNETAELSEDSEIADIDVNLAQESTVQPMMNESVDLAFESTAEQPATTGEDFPWANTAANTAAPVVNRVKGILNKATTLTQEGGRISSQAVTSTARTVIEKTQSVFTPEQVTAEEILADMKARQEIRQSPIQKNTAQQNPVITPNQKSQANVTNYASSNEPAPVVIDLSREWINAPQKSKRNVDSIAQFAESTVVANQPAQLPVITPGRSTNLDQATETPVKQKPVPVKTQPAPAPYQNEVVQLGTVPVLEEETHQMVVGTKEEEQSDPAFEAQSAPMMVTLSPESDAAPFEQYSSAPILMAPGLVTADSAEDEEFDEFASAFADVTETGGPQIDESPLLIDESELSLKPKSNSKFSATHITMTCCGIAFLAMMLIRWRR</sequence>
<dbReference type="RefSeq" id="WP_146505030.1">
    <property type="nucleotide sequence ID" value="NZ_SJPG01000001.1"/>
</dbReference>
<name>A0A5C5XL38_9PLAN</name>
<keyword evidence="1" id="KW-1133">Transmembrane helix</keyword>
<comment type="caution">
    <text evidence="2">The sequence shown here is derived from an EMBL/GenBank/DDBJ whole genome shotgun (WGS) entry which is preliminary data.</text>
</comment>
<evidence type="ECO:0000313" key="3">
    <source>
        <dbReference type="Proteomes" id="UP000316095"/>
    </source>
</evidence>
<gene>
    <name evidence="2" type="ORF">Pan54_40120</name>
</gene>